<dbReference type="PANTHER" id="PTHR48081:SF8">
    <property type="entry name" value="ALPHA_BETA HYDROLASE FOLD-3 DOMAIN-CONTAINING PROTEIN-RELATED"/>
    <property type="match status" value="1"/>
</dbReference>
<keyword evidence="1" id="KW-0378">Hydrolase</keyword>
<organism evidence="3 4">
    <name type="scientific">Neonectria ditissima</name>
    <dbReference type="NCBI Taxonomy" id="78410"/>
    <lineage>
        <taxon>Eukaryota</taxon>
        <taxon>Fungi</taxon>
        <taxon>Dikarya</taxon>
        <taxon>Ascomycota</taxon>
        <taxon>Pezizomycotina</taxon>
        <taxon>Sordariomycetes</taxon>
        <taxon>Hypocreomycetidae</taxon>
        <taxon>Hypocreales</taxon>
        <taxon>Nectriaceae</taxon>
        <taxon>Neonectria</taxon>
    </lineage>
</organism>
<dbReference type="AlphaFoldDB" id="A0A0P7BWI4"/>
<dbReference type="Gene3D" id="3.40.50.1820">
    <property type="entry name" value="alpha/beta hydrolase"/>
    <property type="match status" value="1"/>
</dbReference>
<evidence type="ECO:0000259" key="2">
    <source>
        <dbReference type="Pfam" id="PF07859"/>
    </source>
</evidence>
<evidence type="ECO:0000313" key="4">
    <source>
        <dbReference type="Proteomes" id="UP000050424"/>
    </source>
</evidence>
<keyword evidence="4" id="KW-1185">Reference proteome</keyword>
<dbReference type="PANTHER" id="PTHR48081">
    <property type="entry name" value="AB HYDROLASE SUPERFAMILY PROTEIN C4A8.06C"/>
    <property type="match status" value="1"/>
</dbReference>
<dbReference type="InterPro" id="IPR050300">
    <property type="entry name" value="GDXG_lipolytic_enzyme"/>
</dbReference>
<evidence type="ECO:0000256" key="1">
    <source>
        <dbReference type="ARBA" id="ARBA00022801"/>
    </source>
</evidence>
<proteinExistence type="predicted"/>
<name>A0A0P7BWI4_9HYPO</name>
<comment type="caution">
    <text evidence="3">The sequence shown here is derived from an EMBL/GenBank/DDBJ whole genome shotgun (WGS) entry which is preliminary data.</text>
</comment>
<dbReference type="Proteomes" id="UP000050424">
    <property type="component" value="Unassembled WGS sequence"/>
</dbReference>
<feature type="domain" description="Alpha/beta hydrolase fold-3" evidence="2">
    <location>
        <begin position="84"/>
        <end position="294"/>
    </location>
</feature>
<reference evidence="3 4" key="1">
    <citation type="submission" date="2015-09" db="EMBL/GenBank/DDBJ databases">
        <title>Draft genome of a European isolate of the apple canker pathogen Neonectria ditissima.</title>
        <authorList>
            <person name="Gomez-Cortecero A."/>
            <person name="Harrison R.J."/>
            <person name="Armitage A.D."/>
        </authorList>
    </citation>
    <scope>NUCLEOTIDE SEQUENCE [LARGE SCALE GENOMIC DNA]</scope>
    <source>
        <strain evidence="3 4">R09/05</strain>
    </source>
</reference>
<dbReference type="STRING" id="78410.A0A0P7BWI4"/>
<dbReference type="Pfam" id="PF07859">
    <property type="entry name" value="Abhydrolase_3"/>
    <property type="match status" value="1"/>
</dbReference>
<accession>A0A0P7BWI4</accession>
<dbReference type="GO" id="GO:0016787">
    <property type="term" value="F:hydrolase activity"/>
    <property type="evidence" value="ECO:0007669"/>
    <property type="project" value="UniProtKB-KW"/>
</dbReference>
<dbReference type="OrthoDB" id="408631at2759"/>
<dbReference type="EMBL" id="LKCW01000013">
    <property type="protein sequence ID" value="KPM44871.1"/>
    <property type="molecule type" value="Genomic_DNA"/>
</dbReference>
<dbReference type="InterPro" id="IPR013094">
    <property type="entry name" value="AB_hydrolase_3"/>
</dbReference>
<gene>
    <name evidence="3" type="ORF">AK830_g1591</name>
</gene>
<protein>
    <recommendedName>
        <fullName evidence="2">Alpha/beta hydrolase fold-3 domain-containing protein</fullName>
    </recommendedName>
</protein>
<dbReference type="SUPFAM" id="SSF53474">
    <property type="entry name" value="alpha/beta-Hydrolases"/>
    <property type="match status" value="1"/>
</dbReference>
<sequence length="317" mass="34646">MQSPIVRPHGLATISPEWTEFSKHVHVPPLLGTPEKLRQMKSPPDESPPVGFSIEQISIPGHDGWTNQARIYKPDVPCEPRAVVIYIHGGGWVIGDLDSEDAVCRTICKSTRAVVVSLDYRKAPENPFPIGLEDVWAGVIWAFDHIESFGEDSSRVILGGLSAGGNITAVLAQRARETKQVSFCGQILRIPLVVHPKAQPADLDFSSYDDNANAPVLPSPAVTQFLDYYQAPPKDIRISPLLATELSGLPRTYIQIAGADPLRDDGFAYADKLQKAGVPVKVSIYPGLPHGFMMLPLPTSLKSDEDLIEAIDWMIKA</sequence>
<evidence type="ECO:0000313" key="3">
    <source>
        <dbReference type="EMBL" id="KPM44871.1"/>
    </source>
</evidence>
<dbReference type="InterPro" id="IPR029058">
    <property type="entry name" value="AB_hydrolase_fold"/>
</dbReference>